<dbReference type="InterPro" id="IPR055357">
    <property type="entry name" value="LRR_At1g61320_AtMIF1"/>
</dbReference>
<dbReference type="SMART" id="SM00256">
    <property type="entry name" value="FBOX"/>
    <property type="match status" value="1"/>
</dbReference>
<evidence type="ECO:0000259" key="1">
    <source>
        <dbReference type="PROSITE" id="PS50181"/>
    </source>
</evidence>
<dbReference type="AlphaFoldDB" id="A0ABD2SIF7"/>
<dbReference type="InterPro" id="IPR036047">
    <property type="entry name" value="F-box-like_dom_sf"/>
</dbReference>
<dbReference type="EMBL" id="JBJKTR010000015">
    <property type="protein sequence ID" value="KAL3343642.1"/>
    <property type="molecule type" value="Genomic_DNA"/>
</dbReference>
<dbReference type="Gene3D" id="3.80.10.10">
    <property type="entry name" value="Ribonuclease Inhibitor"/>
    <property type="match status" value="1"/>
</dbReference>
<feature type="domain" description="F-box" evidence="1">
    <location>
        <begin position="54"/>
        <end position="108"/>
    </location>
</feature>
<proteinExistence type="predicted"/>
<dbReference type="Proteomes" id="UP001627284">
    <property type="component" value="Unassembled WGS sequence"/>
</dbReference>
<protein>
    <recommendedName>
        <fullName evidence="1">F-box domain-containing protein</fullName>
    </recommendedName>
</protein>
<feature type="non-terminal residue" evidence="2">
    <location>
        <position position="1"/>
    </location>
</feature>
<dbReference type="InterPro" id="IPR053772">
    <property type="entry name" value="At1g61320/At1g61330-like"/>
</dbReference>
<sequence length="582" mass="66772">YFILSVKSKVMCDLGVFLSSDFSFPGHAMAELCPISQNVEEIVKKPRICDSDSGDPTSRLPDHVLHSILSYLKSEQLFHARLVSKNWHRNTPSYFPLEFDESNFFEKTPTTPAAVIQESHNKFLEWIRSSLENSQSQLIKAEKRVIRVQFKHHENINDLMKLINGIDFHEVYLRFGCINYSIPFIFQSKCLTVVHLTRCGIHKLLFSDEVNFANLEEVELDNVHLSGETLSMFISKCPNIRELKLVNCKALRSVVLPKVDRLKKLCVQLVGSYPSITDVQIIAPSLRVFHFVHYNSSNLAVNMDIRACKMLREFHLECPTFPVGFDHGHFISDFPHLENLILGPCETSKRVKISSPSLRKLTLMFTQLYNYNYSRKSVVSVPNLCSFQYVGRTFKSSLAPSGTPKFLKTTGISLVPHVEKINRAWFLQLRSHLTKLSNRIGLALIIRAQTSFSELGKQGHKLWSISIGRIPTQVIPHIELLKLDIRLNVPQESHGCLLKYIIDNLLWMSHPNALTLSMPTSFAAFALGICNEFFISRKEGNCCADTQNKCWRHFLKDFMVREAVTNEKEELKKFSFVFTWQL</sequence>
<dbReference type="Pfam" id="PF12937">
    <property type="entry name" value="F-box-like"/>
    <property type="match status" value="1"/>
</dbReference>
<gene>
    <name evidence="2" type="ORF">AABB24_027254</name>
</gene>
<reference evidence="2 3" key="1">
    <citation type="submission" date="2024-05" db="EMBL/GenBank/DDBJ databases">
        <title>De novo assembly of an allotetraploid wild potato.</title>
        <authorList>
            <person name="Hosaka A.J."/>
        </authorList>
    </citation>
    <scope>NUCLEOTIDE SEQUENCE [LARGE SCALE GENOMIC DNA]</scope>
    <source>
        <tissue evidence="2">Young leaves</tissue>
    </source>
</reference>
<evidence type="ECO:0000313" key="2">
    <source>
        <dbReference type="EMBL" id="KAL3343642.1"/>
    </source>
</evidence>
<name>A0ABD2SIF7_9SOLN</name>
<dbReference type="InterPro" id="IPR001810">
    <property type="entry name" value="F-box_dom"/>
</dbReference>
<accession>A0ABD2SIF7</accession>
<dbReference type="SUPFAM" id="SSF81383">
    <property type="entry name" value="F-box domain"/>
    <property type="match status" value="1"/>
</dbReference>
<organism evidence="2 3">
    <name type="scientific">Solanum stoloniferum</name>
    <dbReference type="NCBI Taxonomy" id="62892"/>
    <lineage>
        <taxon>Eukaryota</taxon>
        <taxon>Viridiplantae</taxon>
        <taxon>Streptophyta</taxon>
        <taxon>Embryophyta</taxon>
        <taxon>Tracheophyta</taxon>
        <taxon>Spermatophyta</taxon>
        <taxon>Magnoliopsida</taxon>
        <taxon>eudicotyledons</taxon>
        <taxon>Gunneridae</taxon>
        <taxon>Pentapetalae</taxon>
        <taxon>asterids</taxon>
        <taxon>lamiids</taxon>
        <taxon>Solanales</taxon>
        <taxon>Solanaceae</taxon>
        <taxon>Solanoideae</taxon>
        <taxon>Solaneae</taxon>
        <taxon>Solanum</taxon>
    </lineage>
</organism>
<dbReference type="Gene3D" id="1.20.1280.50">
    <property type="match status" value="1"/>
</dbReference>
<keyword evidence="3" id="KW-1185">Reference proteome</keyword>
<dbReference type="SUPFAM" id="SSF52058">
    <property type="entry name" value="L domain-like"/>
    <property type="match status" value="1"/>
</dbReference>
<dbReference type="PANTHER" id="PTHR34145:SF28">
    <property type="entry name" value="F-BOX DOMAIN-CONTAINING PROTEIN"/>
    <property type="match status" value="1"/>
</dbReference>
<dbReference type="PANTHER" id="PTHR34145">
    <property type="entry name" value="OS02G0105600 PROTEIN"/>
    <property type="match status" value="1"/>
</dbReference>
<dbReference type="Pfam" id="PF23622">
    <property type="entry name" value="LRR_At1g61320_AtMIF1"/>
    <property type="match status" value="1"/>
</dbReference>
<comment type="caution">
    <text evidence="2">The sequence shown here is derived from an EMBL/GenBank/DDBJ whole genome shotgun (WGS) entry which is preliminary data.</text>
</comment>
<evidence type="ECO:0000313" key="3">
    <source>
        <dbReference type="Proteomes" id="UP001627284"/>
    </source>
</evidence>
<dbReference type="InterPro" id="IPR032675">
    <property type="entry name" value="LRR_dom_sf"/>
</dbReference>
<dbReference type="PROSITE" id="PS50181">
    <property type="entry name" value="FBOX"/>
    <property type="match status" value="1"/>
</dbReference>